<reference evidence="1" key="1">
    <citation type="submission" date="2023-03" db="EMBL/GenBank/DDBJ databases">
        <title>Massive genome expansion in bonnet fungi (Mycena s.s.) driven by repeated elements and novel gene families across ecological guilds.</title>
        <authorList>
            <consortium name="Lawrence Berkeley National Laboratory"/>
            <person name="Harder C.B."/>
            <person name="Miyauchi S."/>
            <person name="Viragh M."/>
            <person name="Kuo A."/>
            <person name="Thoen E."/>
            <person name="Andreopoulos B."/>
            <person name="Lu D."/>
            <person name="Skrede I."/>
            <person name="Drula E."/>
            <person name="Henrissat B."/>
            <person name="Morin E."/>
            <person name="Kohler A."/>
            <person name="Barry K."/>
            <person name="LaButti K."/>
            <person name="Morin E."/>
            <person name="Salamov A."/>
            <person name="Lipzen A."/>
            <person name="Mereny Z."/>
            <person name="Hegedus B."/>
            <person name="Baldrian P."/>
            <person name="Stursova M."/>
            <person name="Weitz H."/>
            <person name="Taylor A."/>
            <person name="Grigoriev I.V."/>
            <person name="Nagy L.G."/>
            <person name="Martin F."/>
            <person name="Kauserud H."/>
        </authorList>
    </citation>
    <scope>NUCLEOTIDE SEQUENCE</scope>
    <source>
        <strain evidence="1">CBHHK067</strain>
    </source>
</reference>
<dbReference type="EMBL" id="JARKIE010000111">
    <property type="protein sequence ID" value="KAJ7683102.1"/>
    <property type="molecule type" value="Genomic_DNA"/>
</dbReference>
<evidence type="ECO:0000313" key="2">
    <source>
        <dbReference type="Proteomes" id="UP001221757"/>
    </source>
</evidence>
<evidence type="ECO:0008006" key="3">
    <source>
        <dbReference type="Google" id="ProtNLM"/>
    </source>
</evidence>
<organism evidence="1 2">
    <name type="scientific">Mycena rosella</name>
    <name type="common">Pink bonnet</name>
    <name type="synonym">Agaricus rosellus</name>
    <dbReference type="NCBI Taxonomy" id="1033263"/>
    <lineage>
        <taxon>Eukaryota</taxon>
        <taxon>Fungi</taxon>
        <taxon>Dikarya</taxon>
        <taxon>Basidiomycota</taxon>
        <taxon>Agaricomycotina</taxon>
        <taxon>Agaricomycetes</taxon>
        <taxon>Agaricomycetidae</taxon>
        <taxon>Agaricales</taxon>
        <taxon>Marasmiineae</taxon>
        <taxon>Mycenaceae</taxon>
        <taxon>Mycena</taxon>
    </lineage>
</organism>
<name>A0AAD7D7X1_MYCRO</name>
<accession>A0AAD7D7X1</accession>
<gene>
    <name evidence="1" type="ORF">B0H17DRAFT_1181719</name>
</gene>
<dbReference type="AlphaFoldDB" id="A0AAD7D7X1"/>
<dbReference type="Proteomes" id="UP001221757">
    <property type="component" value="Unassembled WGS sequence"/>
</dbReference>
<evidence type="ECO:0000313" key="1">
    <source>
        <dbReference type="EMBL" id="KAJ7683102.1"/>
    </source>
</evidence>
<sequence length="464" mass="52673">MATLDSVPPELLIKIFKSTLPTPTTREEALEMDKKPVPLFDQEPWGLVRVCGRWRAVVLNTPGMWAVLSMSIPAHKAPGPWVTYPIALLKEHISRAGQHPLRITLLSDELPGFTTKTIFRTIVDSCARWETLDLVSECSLPMHSLLRMRNNIPLLREVNICAHCEESYLGQNIFEFAPSLQLVRITGSGTRSNASRHKAYNQGRILSGGSSFLWPDWREPKLELDAIFPWAQLTHYESDFTHPCHFDALCRAEKLVVCQATVAVLNRDVDWSPRSQLVHFMHLRTLKLDLWPGSLLDCLVLPALQELFIGVNPTHFHHVVALVRRSQCSLRKFWIRAEPDHPAHYREILAANPDIVELGLMGCDNVDSIIRALRIDAPDLLVPHLVTFYINEKVGIDMIAVLEMVKGRIGSGLRRLCIMAWLRGFPEDARARLWELEEMGLQVQFTAEDEQMDGFGASRLSEHL</sequence>
<proteinExistence type="predicted"/>
<comment type="caution">
    <text evidence="1">The sequence shown here is derived from an EMBL/GenBank/DDBJ whole genome shotgun (WGS) entry which is preliminary data.</text>
</comment>
<protein>
    <recommendedName>
        <fullName evidence="3">F-box domain-containing protein</fullName>
    </recommendedName>
</protein>
<keyword evidence="2" id="KW-1185">Reference proteome</keyword>